<proteinExistence type="inferred from homology"/>
<comment type="caution">
    <text evidence="9">The sequence shown here is derived from an EMBL/GenBank/DDBJ whole genome shotgun (WGS) entry which is preliminary data.</text>
</comment>
<comment type="similarity">
    <text evidence="1">Belongs to the ABC transporter superfamily.</text>
</comment>
<dbReference type="InterPro" id="IPR027417">
    <property type="entry name" value="P-loop_NTPase"/>
</dbReference>
<dbReference type="PANTHER" id="PTHR45772">
    <property type="entry name" value="CONSERVED COMPONENT OF ABC TRANSPORTER FOR NATURAL AMINO ACIDS-RELATED"/>
    <property type="match status" value="1"/>
</dbReference>
<dbReference type="AlphaFoldDB" id="A0A7J2TIM4"/>
<dbReference type="FunFam" id="3.40.50.300:FF:000421">
    <property type="entry name" value="Branched-chain amino acid ABC transporter ATP-binding protein"/>
    <property type="match status" value="1"/>
</dbReference>
<evidence type="ECO:0000256" key="2">
    <source>
        <dbReference type="ARBA" id="ARBA00022448"/>
    </source>
</evidence>
<protein>
    <recommendedName>
        <fullName evidence="7">Probable branched-chain amino acid transport ATP-binding protein LivG</fullName>
    </recommendedName>
</protein>
<dbReference type="PANTHER" id="PTHR45772:SF7">
    <property type="entry name" value="AMINO ACID ABC TRANSPORTER ATP-BINDING PROTEIN"/>
    <property type="match status" value="1"/>
</dbReference>
<sequence length="242" mass="27162">MVMLELKNLRKRFGGIVAVDDVTLKIEKGEIVGLIGPNGAGKTTLINLISGYYYPNEGKVVFNGTDITRKKPFVRAKMGISRTFQNPRLVGNMTALMNVLYAILGKEGEKITLHEASAEAMYYLDFFGLLKRRDVLAKDLPIYEMRLLELARALALKPRLLLIDEAMAGLNPAEAEKVSALIARIREEFDLTIIWVEHVLRILMRSVERVVAMHYGKIIADGTPSEVSRDKRVVEAYIGEEI</sequence>
<dbReference type="GO" id="GO:1903805">
    <property type="term" value="P:L-valine import across plasma membrane"/>
    <property type="evidence" value="ECO:0007669"/>
    <property type="project" value="TreeGrafter"/>
</dbReference>
<keyword evidence="2" id="KW-0813">Transport</keyword>
<dbReference type="GO" id="GO:0016887">
    <property type="term" value="F:ATP hydrolysis activity"/>
    <property type="evidence" value="ECO:0007669"/>
    <property type="project" value="InterPro"/>
</dbReference>
<dbReference type="EMBL" id="DSLA01000034">
    <property type="protein sequence ID" value="HEH34911.1"/>
    <property type="molecule type" value="Genomic_DNA"/>
</dbReference>
<dbReference type="InterPro" id="IPR003593">
    <property type="entry name" value="AAA+_ATPase"/>
</dbReference>
<dbReference type="SMART" id="SM00382">
    <property type="entry name" value="AAA"/>
    <property type="match status" value="1"/>
</dbReference>
<name>A0A7J2TIM4_ARCFL</name>
<evidence type="ECO:0000256" key="6">
    <source>
        <dbReference type="ARBA" id="ARBA00056071"/>
    </source>
</evidence>
<dbReference type="GO" id="GO:0015808">
    <property type="term" value="P:L-alanine transport"/>
    <property type="evidence" value="ECO:0007669"/>
    <property type="project" value="TreeGrafter"/>
</dbReference>
<dbReference type="Pfam" id="PF00005">
    <property type="entry name" value="ABC_tran"/>
    <property type="match status" value="1"/>
</dbReference>
<dbReference type="GO" id="GO:0005886">
    <property type="term" value="C:plasma membrane"/>
    <property type="evidence" value="ECO:0007669"/>
    <property type="project" value="TreeGrafter"/>
</dbReference>
<dbReference type="GO" id="GO:0015188">
    <property type="term" value="F:L-isoleucine transmembrane transporter activity"/>
    <property type="evidence" value="ECO:0007669"/>
    <property type="project" value="TreeGrafter"/>
</dbReference>
<keyword evidence="3" id="KW-0547">Nucleotide-binding</keyword>
<evidence type="ECO:0000256" key="1">
    <source>
        <dbReference type="ARBA" id="ARBA00005417"/>
    </source>
</evidence>
<organism evidence="9">
    <name type="scientific">Archaeoglobus fulgidus</name>
    <dbReference type="NCBI Taxonomy" id="2234"/>
    <lineage>
        <taxon>Archaea</taxon>
        <taxon>Methanobacteriati</taxon>
        <taxon>Methanobacteriota</taxon>
        <taxon>Archaeoglobi</taxon>
        <taxon>Archaeoglobales</taxon>
        <taxon>Archaeoglobaceae</taxon>
        <taxon>Archaeoglobus</taxon>
    </lineage>
</organism>
<evidence type="ECO:0000256" key="3">
    <source>
        <dbReference type="ARBA" id="ARBA00022741"/>
    </source>
</evidence>
<dbReference type="PROSITE" id="PS50893">
    <property type="entry name" value="ABC_TRANSPORTER_2"/>
    <property type="match status" value="1"/>
</dbReference>
<keyword evidence="5" id="KW-0029">Amino-acid transport</keyword>
<dbReference type="GO" id="GO:0005304">
    <property type="term" value="F:L-valine transmembrane transporter activity"/>
    <property type="evidence" value="ECO:0007669"/>
    <property type="project" value="TreeGrafter"/>
</dbReference>
<dbReference type="GO" id="GO:0005524">
    <property type="term" value="F:ATP binding"/>
    <property type="evidence" value="ECO:0007669"/>
    <property type="project" value="UniProtKB-KW"/>
</dbReference>
<evidence type="ECO:0000256" key="4">
    <source>
        <dbReference type="ARBA" id="ARBA00022840"/>
    </source>
</evidence>
<dbReference type="SUPFAM" id="SSF52540">
    <property type="entry name" value="P-loop containing nucleoside triphosphate hydrolases"/>
    <property type="match status" value="1"/>
</dbReference>
<dbReference type="GO" id="GO:0015192">
    <property type="term" value="F:L-phenylalanine transmembrane transporter activity"/>
    <property type="evidence" value="ECO:0007669"/>
    <property type="project" value="TreeGrafter"/>
</dbReference>
<accession>A0A7J2TIM4</accession>
<evidence type="ECO:0000256" key="5">
    <source>
        <dbReference type="ARBA" id="ARBA00022970"/>
    </source>
</evidence>
<keyword evidence="4 9" id="KW-0067">ATP-binding</keyword>
<evidence type="ECO:0000313" key="9">
    <source>
        <dbReference type="EMBL" id="HEH34911.1"/>
    </source>
</evidence>
<dbReference type="InterPro" id="IPR032823">
    <property type="entry name" value="BCA_ABC_TP_C"/>
</dbReference>
<gene>
    <name evidence="9" type="ORF">ENP88_01895</name>
</gene>
<dbReference type="CDD" id="cd03219">
    <property type="entry name" value="ABC_Mj1267_LivG_branched"/>
    <property type="match status" value="1"/>
</dbReference>
<reference evidence="9" key="1">
    <citation type="journal article" date="2020" name="mSystems">
        <title>Genome- and Community-Level Interaction Insights into Carbon Utilization and Element Cycling Functions of Hydrothermarchaeota in Hydrothermal Sediment.</title>
        <authorList>
            <person name="Zhou Z."/>
            <person name="Liu Y."/>
            <person name="Xu W."/>
            <person name="Pan J."/>
            <person name="Luo Z.H."/>
            <person name="Li M."/>
        </authorList>
    </citation>
    <scope>NUCLEOTIDE SEQUENCE [LARGE SCALE GENOMIC DNA]</scope>
    <source>
        <strain evidence="9">SpSt-26</strain>
    </source>
</reference>
<dbReference type="GO" id="GO:0042941">
    <property type="term" value="P:D-alanine transmembrane transport"/>
    <property type="evidence" value="ECO:0007669"/>
    <property type="project" value="TreeGrafter"/>
</dbReference>
<evidence type="ECO:0000256" key="7">
    <source>
        <dbReference type="ARBA" id="ARBA00072811"/>
    </source>
</evidence>
<dbReference type="InterPro" id="IPR051120">
    <property type="entry name" value="ABC_AA/LPS_Transport"/>
</dbReference>
<dbReference type="GO" id="GO:1903806">
    <property type="term" value="P:L-isoleucine import across plasma membrane"/>
    <property type="evidence" value="ECO:0007669"/>
    <property type="project" value="TreeGrafter"/>
</dbReference>
<feature type="domain" description="ABC transporter" evidence="8">
    <location>
        <begin position="4"/>
        <end position="240"/>
    </location>
</feature>
<dbReference type="InterPro" id="IPR003439">
    <property type="entry name" value="ABC_transporter-like_ATP-bd"/>
</dbReference>
<dbReference type="Gene3D" id="3.40.50.300">
    <property type="entry name" value="P-loop containing nucleotide triphosphate hydrolases"/>
    <property type="match status" value="1"/>
</dbReference>
<evidence type="ECO:0000259" key="8">
    <source>
        <dbReference type="PROSITE" id="PS50893"/>
    </source>
</evidence>
<comment type="function">
    <text evidence="6">Probable component of a branched-chain amino-acid transport system.</text>
</comment>
<dbReference type="Pfam" id="PF12399">
    <property type="entry name" value="BCA_ABC_TP_C"/>
    <property type="match status" value="1"/>
</dbReference>